<dbReference type="AlphaFoldDB" id="A0A2A3YH68"/>
<dbReference type="GO" id="GO:0005886">
    <property type="term" value="C:plasma membrane"/>
    <property type="evidence" value="ECO:0007669"/>
    <property type="project" value="TreeGrafter"/>
</dbReference>
<evidence type="ECO:0008006" key="6">
    <source>
        <dbReference type="Google" id="ProtNLM"/>
    </source>
</evidence>
<evidence type="ECO:0000256" key="1">
    <source>
        <dbReference type="ARBA" id="ARBA00009108"/>
    </source>
</evidence>
<proteinExistence type="inferred from homology"/>
<evidence type="ECO:0000313" key="4">
    <source>
        <dbReference type="EMBL" id="PCC38569.1"/>
    </source>
</evidence>
<reference evidence="4 5" key="1">
    <citation type="journal article" date="2017" name="Elife">
        <title>Extensive horizontal gene transfer in cheese-associated bacteria.</title>
        <authorList>
            <person name="Bonham K.S."/>
            <person name="Wolfe B.E."/>
            <person name="Dutton R.J."/>
        </authorList>
    </citation>
    <scope>NUCLEOTIDE SEQUENCE [LARGE SCALE GENOMIC DNA]</scope>
    <source>
        <strain evidence="4 5">341_9</strain>
    </source>
</reference>
<evidence type="ECO:0000313" key="5">
    <source>
        <dbReference type="Proteomes" id="UP000218598"/>
    </source>
</evidence>
<comment type="caution">
    <text evidence="4">The sequence shown here is derived from an EMBL/GenBank/DDBJ whole genome shotgun (WGS) entry which is preliminary data.</text>
</comment>
<sequence>MGVDTAASPDPEERSTPRRGATGRRGQRVGLALVMVLCGVLFATTARISGGGSIRDESGDVAGVLRERGRTIEQLTDDAEEKRAAIDELSAGEAGGDLRAQERTAQVASAVGLDEVSGPALRITLTDAPSSTLGSIDGVEPDDLVVHQQDMEAYINALWAGGAEAMMLQDQRVVNGSAFRCAGNTLLLEGRVYSPPFTITVIGPTDQMLAELDATAGVQVYREWVDYVRLGERIETLDEVTLPAFTGSLTLDSATAG</sequence>
<organism evidence="4 5">
    <name type="scientific">Brachybacterium alimentarium</name>
    <dbReference type="NCBI Taxonomy" id="47845"/>
    <lineage>
        <taxon>Bacteria</taxon>
        <taxon>Bacillati</taxon>
        <taxon>Actinomycetota</taxon>
        <taxon>Actinomycetes</taxon>
        <taxon>Micrococcales</taxon>
        <taxon>Dermabacteraceae</taxon>
        <taxon>Brachybacterium</taxon>
    </lineage>
</organism>
<dbReference type="EMBL" id="NRGR01000021">
    <property type="protein sequence ID" value="PCC38569.1"/>
    <property type="molecule type" value="Genomic_DNA"/>
</dbReference>
<evidence type="ECO:0000256" key="2">
    <source>
        <dbReference type="SAM" id="MobiDB-lite"/>
    </source>
</evidence>
<gene>
    <name evidence="4" type="ORF">CIK66_13415</name>
</gene>
<keyword evidence="3" id="KW-0812">Transmembrane</keyword>
<feature type="region of interest" description="Disordered" evidence="2">
    <location>
        <begin position="1"/>
        <end position="24"/>
    </location>
</feature>
<dbReference type="Proteomes" id="UP000218598">
    <property type="component" value="Unassembled WGS sequence"/>
</dbReference>
<keyword evidence="3" id="KW-0472">Membrane</keyword>
<dbReference type="PANTHER" id="PTHR37313:SF4">
    <property type="entry name" value="CONSERVED MEMBRANE PROTEIN-RELATED"/>
    <property type="match status" value="1"/>
</dbReference>
<protein>
    <recommendedName>
        <fullName evidence="6">DUF881 domain-containing protein</fullName>
    </recommendedName>
</protein>
<dbReference type="PANTHER" id="PTHR37313">
    <property type="entry name" value="UPF0749 PROTEIN RV1825"/>
    <property type="match status" value="1"/>
</dbReference>
<name>A0A2A3YH68_9MICO</name>
<keyword evidence="3" id="KW-1133">Transmembrane helix</keyword>
<evidence type="ECO:0000256" key="3">
    <source>
        <dbReference type="SAM" id="Phobius"/>
    </source>
</evidence>
<dbReference type="Pfam" id="PF05949">
    <property type="entry name" value="DUF881"/>
    <property type="match status" value="1"/>
</dbReference>
<dbReference type="RefSeq" id="WP_096197472.1">
    <property type="nucleotide sequence ID" value="NZ_BAAAIQ010000028.1"/>
</dbReference>
<keyword evidence="5" id="KW-1185">Reference proteome</keyword>
<dbReference type="InterPro" id="IPR010273">
    <property type="entry name" value="DUF881"/>
</dbReference>
<feature type="transmembrane region" description="Helical" evidence="3">
    <location>
        <begin position="29"/>
        <end position="48"/>
    </location>
</feature>
<dbReference type="Gene3D" id="3.30.70.1880">
    <property type="entry name" value="Protein of unknown function DUF881"/>
    <property type="match status" value="1"/>
</dbReference>
<comment type="similarity">
    <text evidence="1">Belongs to the UPF0749 family.</text>
</comment>
<dbReference type="OrthoDB" id="3214641at2"/>
<accession>A0A2A3YH68</accession>